<dbReference type="STRING" id="1802630.A3H26_03785"/>
<evidence type="ECO:0000259" key="10">
    <source>
        <dbReference type="SMART" id="SM00836"/>
    </source>
</evidence>
<keyword evidence="6 8" id="KW-0030">Aminoacyl-tRNA synthetase</keyword>
<dbReference type="Pfam" id="PF03485">
    <property type="entry name" value="Arg_tRNA_synt_N"/>
    <property type="match status" value="1"/>
</dbReference>
<dbReference type="InterPro" id="IPR001278">
    <property type="entry name" value="Arg-tRNA-ligase"/>
</dbReference>
<dbReference type="PRINTS" id="PR01038">
    <property type="entry name" value="TRNASYNTHARG"/>
</dbReference>
<comment type="subunit">
    <text evidence="8">Monomer.</text>
</comment>
<proteinExistence type="inferred from homology"/>
<dbReference type="GO" id="GO:0005737">
    <property type="term" value="C:cytoplasm"/>
    <property type="evidence" value="ECO:0007669"/>
    <property type="project" value="UniProtKB-SubCell"/>
</dbReference>
<dbReference type="InterPro" id="IPR036695">
    <property type="entry name" value="Arg-tRNA-synth_N_sf"/>
</dbReference>
<evidence type="ECO:0000313" key="12">
    <source>
        <dbReference type="EMBL" id="OGC56232.1"/>
    </source>
</evidence>
<comment type="catalytic activity">
    <reaction evidence="7 8">
        <text>tRNA(Arg) + L-arginine + ATP = L-arginyl-tRNA(Arg) + AMP + diphosphate</text>
        <dbReference type="Rhea" id="RHEA:20301"/>
        <dbReference type="Rhea" id="RHEA-COMP:9658"/>
        <dbReference type="Rhea" id="RHEA-COMP:9673"/>
        <dbReference type="ChEBI" id="CHEBI:30616"/>
        <dbReference type="ChEBI" id="CHEBI:32682"/>
        <dbReference type="ChEBI" id="CHEBI:33019"/>
        <dbReference type="ChEBI" id="CHEBI:78442"/>
        <dbReference type="ChEBI" id="CHEBI:78513"/>
        <dbReference type="ChEBI" id="CHEBI:456215"/>
        <dbReference type="EC" id="6.1.1.19"/>
    </reaction>
</comment>
<dbReference type="Gene3D" id="3.40.50.620">
    <property type="entry name" value="HUPs"/>
    <property type="match status" value="1"/>
</dbReference>
<dbReference type="Gene3D" id="3.30.1360.70">
    <property type="entry name" value="Arginyl tRNA synthetase N-terminal domain"/>
    <property type="match status" value="1"/>
</dbReference>
<keyword evidence="8" id="KW-0963">Cytoplasm</keyword>
<dbReference type="Proteomes" id="UP000177763">
    <property type="component" value="Unassembled WGS sequence"/>
</dbReference>
<evidence type="ECO:0000256" key="3">
    <source>
        <dbReference type="ARBA" id="ARBA00022741"/>
    </source>
</evidence>
<comment type="subcellular location">
    <subcellularLocation>
        <location evidence="8">Cytoplasm</location>
    </subcellularLocation>
</comment>
<dbReference type="InterPro" id="IPR035684">
    <property type="entry name" value="ArgRS_core"/>
</dbReference>
<dbReference type="GO" id="GO:0005524">
    <property type="term" value="F:ATP binding"/>
    <property type="evidence" value="ECO:0007669"/>
    <property type="project" value="UniProtKB-UniRule"/>
</dbReference>
<dbReference type="InterPro" id="IPR014729">
    <property type="entry name" value="Rossmann-like_a/b/a_fold"/>
</dbReference>
<dbReference type="Gene3D" id="1.10.730.10">
    <property type="entry name" value="Isoleucyl-tRNA Synthetase, Domain 1"/>
    <property type="match status" value="1"/>
</dbReference>
<dbReference type="GO" id="GO:0006420">
    <property type="term" value="P:arginyl-tRNA aminoacylation"/>
    <property type="evidence" value="ECO:0007669"/>
    <property type="project" value="UniProtKB-UniRule"/>
</dbReference>
<dbReference type="SMART" id="SM01016">
    <property type="entry name" value="Arg_tRNA_synt_N"/>
    <property type="match status" value="1"/>
</dbReference>
<evidence type="ECO:0000256" key="6">
    <source>
        <dbReference type="ARBA" id="ARBA00023146"/>
    </source>
</evidence>
<dbReference type="InterPro" id="IPR005148">
    <property type="entry name" value="Arg-tRNA-synth_N"/>
</dbReference>
<dbReference type="Pfam" id="PF00750">
    <property type="entry name" value="tRNA-synt_1d"/>
    <property type="match status" value="1"/>
</dbReference>
<organism evidence="12 13">
    <name type="scientific">candidate division WWE3 bacterium RIFCSPLOWO2_12_FULL_36_10</name>
    <dbReference type="NCBI Taxonomy" id="1802630"/>
    <lineage>
        <taxon>Bacteria</taxon>
        <taxon>Katanobacteria</taxon>
    </lineage>
</organism>
<evidence type="ECO:0000256" key="8">
    <source>
        <dbReference type="HAMAP-Rule" id="MF_00123"/>
    </source>
</evidence>
<dbReference type="InterPro" id="IPR008909">
    <property type="entry name" value="DALR_anticod-bd"/>
</dbReference>
<comment type="caution">
    <text evidence="12">The sequence shown here is derived from an EMBL/GenBank/DDBJ whole genome shotgun (WGS) entry which is preliminary data.</text>
</comment>
<dbReference type="HAMAP" id="MF_00123">
    <property type="entry name" value="Arg_tRNA_synth"/>
    <property type="match status" value="1"/>
</dbReference>
<evidence type="ECO:0000256" key="5">
    <source>
        <dbReference type="ARBA" id="ARBA00022917"/>
    </source>
</evidence>
<gene>
    <name evidence="8" type="primary">argS</name>
    <name evidence="12" type="ORF">A3H26_03785</name>
</gene>
<dbReference type="EMBL" id="MEVN01000043">
    <property type="protein sequence ID" value="OGC56232.1"/>
    <property type="molecule type" value="Genomic_DNA"/>
</dbReference>
<evidence type="ECO:0000256" key="7">
    <source>
        <dbReference type="ARBA" id="ARBA00049339"/>
    </source>
</evidence>
<accession>A0A1F4VG68</accession>
<feature type="domain" description="DALR anticodon binding" evidence="10">
    <location>
        <begin position="518"/>
        <end position="640"/>
    </location>
</feature>
<reference evidence="12 13" key="1">
    <citation type="journal article" date="2016" name="Nat. Commun.">
        <title>Thousands of microbial genomes shed light on interconnected biogeochemical processes in an aquifer system.</title>
        <authorList>
            <person name="Anantharaman K."/>
            <person name="Brown C.T."/>
            <person name="Hug L.A."/>
            <person name="Sharon I."/>
            <person name="Castelle C.J."/>
            <person name="Probst A.J."/>
            <person name="Thomas B.C."/>
            <person name="Singh A."/>
            <person name="Wilkins M.J."/>
            <person name="Karaoz U."/>
            <person name="Brodie E.L."/>
            <person name="Williams K.H."/>
            <person name="Hubbard S.S."/>
            <person name="Banfield J.F."/>
        </authorList>
    </citation>
    <scope>NUCLEOTIDE SEQUENCE [LARGE SCALE GENOMIC DNA]</scope>
</reference>
<protein>
    <recommendedName>
        <fullName evidence="8">Arginine--tRNA ligase</fullName>
        <ecNumber evidence="8">6.1.1.19</ecNumber>
    </recommendedName>
    <alternativeName>
        <fullName evidence="8">Arginyl-tRNA synthetase</fullName>
        <shortName evidence="8">ArgRS</shortName>
    </alternativeName>
</protein>
<dbReference type="SUPFAM" id="SSF47323">
    <property type="entry name" value="Anticodon-binding domain of a subclass of class I aminoacyl-tRNA synthetases"/>
    <property type="match status" value="1"/>
</dbReference>
<dbReference type="SUPFAM" id="SSF52374">
    <property type="entry name" value="Nucleotidylyl transferase"/>
    <property type="match status" value="1"/>
</dbReference>
<evidence type="ECO:0000256" key="1">
    <source>
        <dbReference type="ARBA" id="ARBA00005594"/>
    </source>
</evidence>
<evidence type="ECO:0000259" key="11">
    <source>
        <dbReference type="SMART" id="SM01016"/>
    </source>
</evidence>
<dbReference type="InterPro" id="IPR009080">
    <property type="entry name" value="tRNAsynth_Ia_anticodon-bd"/>
</dbReference>
<keyword evidence="2 8" id="KW-0436">Ligase</keyword>
<keyword evidence="3 8" id="KW-0547">Nucleotide-binding</keyword>
<dbReference type="PANTHER" id="PTHR11956">
    <property type="entry name" value="ARGINYL-TRNA SYNTHETASE"/>
    <property type="match status" value="1"/>
</dbReference>
<evidence type="ECO:0000313" key="13">
    <source>
        <dbReference type="Proteomes" id="UP000177763"/>
    </source>
</evidence>
<keyword evidence="5 8" id="KW-0648">Protein biosynthesis</keyword>
<evidence type="ECO:0000256" key="9">
    <source>
        <dbReference type="RuleBase" id="RU363038"/>
    </source>
</evidence>
<keyword evidence="4 8" id="KW-0067">ATP-binding</keyword>
<dbReference type="PANTHER" id="PTHR11956:SF5">
    <property type="entry name" value="ARGININE--TRNA LIGASE, CYTOPLASMIC"/>
    <property type="match status" value="1"/>
</dbReference>
<feature type="domain" description="Arginyl tRNA synthetase N-terminal" evidence="11">
    <location>
        <begin position="5"/>
        <end position="90"/>
    </location>
</feature>
<dbReference type="AlphaFoldDB" id="A0A1F4VG68"/>
<dbReference type="FunFam" id="1.10.730.10:FF:000006">
    <property type="entry name" value="Arginyl-tRNA synthetase 2, mitochondrial"/>
    <property type="match status" value="1"/>
</dbReference>
<dbReference type="SUPFAM" id="SSF55190">
    <property type="entry name" value="Arginyl-tRNA synthetase (ArgRS), N-terminal 'additional' domain"/>
    <property type="match status" value="1"/>
</dbReference>
<evidence type="ECO:0000256" key="2">
    <source>
        <dbReference type="ARBA" id="ARBA00022598"/>
    </source>
</evidence>
<dbReference type="EC" id="6.1.1.19" evidence="8"/>
<dbReference type="SMART" id="SM00836">
    <property type="entry name" value="DALR_1"/>
    <property type="match status" value="1"/>
</dbReference>
<comment type="similarity">
    <text evidence="1 8 9">Belongs to the class-I aminoacyl-tRNA synthetase family.</text>
</comment>
<evidence type="ECO:0000256" key="4">
    <source>
        <dbReference type="ARBA" id="ARBA00022840"/>
    </source>
</evidence>
<name>A0A1F4VG68_UNCKA</name>
<dbReference type="GO" id="GO:0004814">
    <property type="term" value="F:arginine-tRNA ligase activity"/>
    <property type="evidence" value="ECO:0007669"/>
    <property type="project" value="UniProtKB-UniRule"/>
</dbReference>
<dbReference type="Pfam" id="PF05746">
    <property type="entry name" value="DALR_1"/>
    <property type="match status" value="1"/>
</dbReference>
<comment type="caution">
    <text evidence="8">Lacks conserved residue(s) required for the propagation of feature annotation.</text>
</comment>
<sequence length="640" mass="73897">MEIAEFVKENIKKAVNDIYNMHVDDILVEHPDKEMWGDFSTNISLKISKLVNQSPMEIANKLCYKLRGYELTEVFEEVYYVQPGFINFRLSKEWLQNVPLLVNTGLNDYGKGEIGEGKRIALEHSNVNPNKATHIGHLRNACVGQFVERVYEFLGYNVEVQYYSNDLGVQVATSMMGVEKIKDIHSKDYEKYDHYAWDIYSRMETLLNNNADLALEREDLLKKLEDPNHPISKKQKKLAFKILVENLKTFQDLGFDYDVVVNESDIVNLKLWEKTFEMLKNNDNIYLAKDGVSKGCWLVKLSANKNSIDKTGDNYHEEDKIIVRSNGVPNYTGKDIAYHMWKFGLLGIDFNYVKLDTGTQTKQLWITSYLPQNVNENITFTGVDIVFDVIDVKQTYAIEAVKTSLAYLGFKDQSTNMKHINYGFVYLSRETAGELGIDISDNKDKYGMSGRKGWGIKIDDFIKMVDKKLLDNYGATDSLRIVRNGAIKFEMLKYNTFQDLVFDLKGSLDIKGYSGPYVQYTFARTNSLLEKSQGYLEKMFNMNKKLLINSNLNEKELSLLRWIYRFPEIVKKSASEFAPNALCEFLFELCHRFNSFYNDEPILNAPSDKEKFLRLNMTKSVNVILRNGLFLLGIEAPSRM</sequence>